<dbReference type="EMBL" id="CP078073">
    <property type="protein sequence ID" value="QXL86218.1"/>
    <property type="molecule type" value="Genomic_DNA"/>
</dbReference>
<dbReference type="AlphaFoldDB" id="A0A975TS06"/>
<name>A0A975TS06_9RHOB</name>
<organism evidence="2">
    <name type="scientific">Gymnodinialimonas phycosphaerae</name>
    <dbReference type="NCBI Taxonomy" id="2841589"/>
    <lineage>
        <taxon>Bacteria</taxon>
        <taxon>Pseudomonadati</taxon>
        <taxon>Pseudomonadota</taxon>
        <taxon>Alphaproteobacteria</taxon>
        <taxon>Rhodobacterales</taxon>
        <taxon>Paracoccaceae</taxon>
        <taxon>Gymnodinialimonas</taxon>
    </lineage>
</organism>
<dbReference type="InterPro" id="IPR036237">
    <property type="entry name" value="Xyl_isomerase-like_sf"/>
</dbReference>
<dbReference type="Gene3D" id="3.20.20.150">
    <property type="entry name" value="Divalent-metal-dependent TIM barrel enzymes"/>
    <property type="match status" value="1"/>
</dbReference>
<dbReference type="PANTHER" id="PTHR12110:SF53">
    <property type="entry name" value="BLR5974 PROTEIN"/>
    <property type="match status" value="1"/>
</dbReference>
<dbReference type="RefSeq" id="WP_257893177.1">
    <property type="nucleotide sequence ID" value="NZ_JAIMBW010000001.1"/>
</dbReference>
<sequence length="279" mass="30477">MADLPLSIGAALNVAELPTYREWLIDGQRDLEIQDFCAPKVLLGDWQPLVSKAREHLDGFKGRLGIHGPFYDLPLDMKDPELAAILSRRMVTAVDAAAALGATQIVVHSPYKTWDWFNFGNNPRAGNTPSTAEATIDRVHHNLSAAVTRAEAEGITLVIENIEDIDPSWRRALATSFGSDAVRLSIDTGHAHYAHGTTGAPPVDYFVTDAAEMLSHVHLQDADGFADRHWPPGRGTVNWHAVFRAIAALPQRPHLVLELREANDIPAAMDYLSGEGLAC</sequence>
<protein>
    <submittedName>
        <fullName evidence="2">Sugar phosphate isomerase/epimerase</fullName>
    </submittedName>
</protein>
<dbReference type="InterPro" id="IPR013022">
    <property type="entry name" value="Xyl_isomerase-like_TIM-brl"/>
</dbReference>
<dbReference type="EMBL" id="JAIMBW010000001">
    <property type="protein sequence ID" value="MBY4893501.1"/>
    <property type="molecule type" value="Genomic_DNA"/>
</dbReference>
<dbReference type="GO" id="GO:0016853">
    <property type="term" value="F:isomerase activity"/>
    <property type="evidence" value="ECO:0007669"/>
    <property type="project" value="UniProtKB-KW"/>
</dbReference>
<evidence type="ECO:0000259" key="1">
    <source>
        <dbReference type="Pfam" id="PF01261"/>
    </source>
</evidence>
<keyword evidence="3" id="KW-1185">Reference proteome</keyword>
<keyword evidence="2" id="KW-0413">Isomerase</keyword>
<dbReference type="SUPFAM" id="SSF51658">
    <property type="entry name" value="Xylose isomerase-like"/>
    <property type="match status" value="1"/>
</dbReference>
<evidence type="ECO:0000313" key="2">
    <source>
        <dbReference type="EMBL" id="QXL86218.1"/>
    </source>
</evidence>
<dbReference type="Pfam" id="PF01261">
    <property type="entry name" value="AP_endonuc_2"/>
    <property type="match status" value="1"/>
</dbReference>
<evidence type="ECO:0000313" key="3">
    <source>
        <dbReference type="Proteomes" id="UP000693972"/>
    </source>
</evidence>
<dbReference type="InterPro" id="IPR050312">
    <property type="entry name" value="IolE/XylAMocC-like"/>
</dbReference>
<accession>A0A975TS06</accession>
<dbReference type="Proteomes" id="UP000693972">
    <property type="component" value="Unassembled WGS sequence"/>
</dbReference>
<reference evidence="2 3" key="1">
    <citation type="submission" date="2021-07" db="EMBL/GenBank/DDBJ databases">
        <title>Karlodiniumbacter phycospheric gen. nov., sp. nov., a phycosphere bacterium isolated from karlodinium veneficum.</title>
        <authorList>
            <person name="Peng Y."/>
            <person name="Jiang L."/>
            <person name="Lee J."/>
        </authorList>
    </citation>
    <scope>NUCLEOTIDE SEQUENCE</scope>
    <source>
        <strain evidence="2 3">N5</strain>
    </source>
</reference>
<gene>
    <name evidence="2" type="ORF">KUL25_12080</name>
</gene>
<feature type="domain" description="Xylose isomerase-like TIM barrel" evidence="1">
    <location>
        <begin position="51"/>
        <end position="271"/>
    </location>
</feature>
<proteinExistence type="predicted"/>
<dbReference type="PANTHER" id="PTHR12110">
    <property type="entry name" value="HYDROXYPYRUVATE ISOMERASE"/>
    <property type="match status" value="1"/>
</dbReference>